<evidence type="ECO:0000313" key="4">
    <source>
        <dbReference type="Proteomes" id="UP001165292"/>
    </source>
</evidence>
<sequence length="278" mass="30446">MRRALFLVLLASLPAAASDLPRVVSTNVCADQLALRLAAPTQLLSVSAQSQDARLSSMSELARRFPANHASAEEIIALHPDLVLASRRWLAHNRAELLRRHGIEVLVVPFPTSWAEIFASTRLVAASLGREAEGEALLADVQARLRHLKAHPRPFRALYLRPNGGSAGRHTYVDTVFQSVGLTNHQAELGRVGWGRFDLETLVVSPPDLFVSTDMPIDQGYAKSAYARHPRVQQLIAARPVLRVAGNRWGCSDWQLIDSAEQLAAQVDGLTLAEQGRP</sequence>
<proteinExistence type="predicted"/>
<dbReference type="EMBL" id="JAMYBS010000001">
    <property type="protein sequence ID" value="MCO7543251.1"/>
    <property type="molecule type" value="Genomic_DNA"/>
</dbReference>
<feature type="signal peptide" evidence="1">
    <location>
        <begin position="1"/>
        <end position="17"/>
    </location>
</feature>
<feature type="chain" id="PRO_5041234715" evidence="1">
    <location>
        <begin position="18"/>
        <end position="278"/>
    </location>
</feature>
<protein>
    <submittedName>
        <fullName evidence="3">ABC transporter substrate-binding protein</fullName>
    </submittedName>
</protein>
<comment type="caution">
    <text evidence="3">The sequence shown here is derived from an EMBL/GenBank/DDBJ whole genome shotgun (WGS) entry which is preliminary data.</text>
</comment>
<dbReference type="PROSITE" id="PS50983">
    <property type="entry name" value="FE_B12_PBP"/>
    <property type="match status" value="1"/>
</dbReference>
<evidence type="ECO:0000313" key="3">
    <source>
        <dbReference type="EMBL" id="MCO7543251.1"/>
    </source>
</evidence>
<evidence type="ECO:0000259" key="2">
    <source>
        <dbReference type="PROSITE" id="PS50983"/>
    </source>
</evidence>
<dbReference type="PANTHER" id="PTHR30535:SF34">
    <property type="entry name" value="MOLYBDATE-BINDING PROTEIN MOLA"/>
    <property type="match status" value="1"/>
</dbReference>
<feature type="domain" description="Fe/B12 periplasmic-binding" evidence="2">
    <location>
        <begin position="22"/>
        <end position="275"/>
    </location>
</feature>
<organism evidence="3 4">
    <name type="scientific">Stutzerimonas nitrititolerans</name>
    <dbReference type="NCBI Taxonomy" id="2482751"/>
    <lineage>
        <taxon>Bacteria</taxon>
        <taxon>Pseudomonadati</taxon>
        <taxon>Pseudomonadota</taxon>
        <taxon>Gammaproteobacteria</taxon>
        <taxon>Pseudomonadales</taxon>
        <taxon>Pseudomonadaceae</taxon>
        <taxon>Stutzerimonas</taxon>
    </lineage>
</organism>
<dbReference type="AlphaFoldDB" id="A0AA42BBE7"/>
<name>A0AA42BBE7_9GAMM</name>
<reference evidence="3" key="1">
    <citation type="submission" date="2022-06" db="EMBL/GenBank/DDBJ databases">
        <title>Detection of beta-lactamases in bacteria of animal origin.</title>
        <authorList>
            <person name="Mlynarcik P."/>
            <person name="Zdarska V."/>
            <person name="Chudobova H."/>
            <person name="Prochazkova P."/>
            <person name="Hricova K."/>
            <person name="Mezerova K."/>
            <person name="Bardon J."/>
            <person name="Dolejska M."/>
            <person name="Sukkar I."/>
            <person name="Kolar M."/>
        </authorList>
    </citation>
    <scope>NUCLEOTIDE SEQUENCE</scope>
    <source>
        <strain evidence="3">S 300-3</strain>
    </source>
</reference>
<dbReference type="PANTHER" id="PTHR30535">
    <property type="entry name" value="VITAMIN B12-BINDING PROTEIN"/>
    <property type="match status" value="1"/>
</dbReference>
<accession>A0AA42BBE7</accession>
<keyword evidence="1" id="KW-0732">Signal</keyword>
<dbReference type="SUPFAM" id="SSF53807">
    <property type="entry name" value="Helical backbone' metal receptor"/>
    <property type="match status" value="1"/>
</dbReference>
<dbReference type="Pfam" id="PF01497">
    <property type="entry name" value="Peripla_BP_2"/>
    <property type="match status" value="1"/>
</dbReference>
<gene>
    <name evidence="3" type="ORF">NJF43_00585</name>
</gene>
<dbReference type="Gene3D" id="3.40.50.1980">
    <property type="entry name" value="Nitrogenase molybdenum iron protein domain"/>
    <property type="match status" value="2"/>
</dbReference>
<dbReference type="RefSeq" id="WP_253162031.1">
    <property type="nucleotide sequence ID" value="NZ_DALZQH010000009.1"/>
</dbReference>
<dbReference type="InterPro" id="IPR002491">
    <property type="entry name" value="ABC_transptr_periplasmic_BD"/>
</dbReference>
<dbReference type="InterPro" id="IPR050902">
    <property type="entry name" value="ABC_Transporter_SBP"/>
</dbReference>
<evidence type="ECO:0000256" key="1">
    <source>
        <dbReference type="SAM" id="SignalP"/>
    </source>
</evidence>
<dbReference type="Proteomes" id="UP001165292">
    <property type="component" value="Unassembled WGS sequence"/>
</dbReference>